<reference evidence="5" key="1">
    <citation type="journal article" date="2017" name="Plant J.">
        <title>The pomegranate (Punica granatum L.) genome and the genomics of punicalagin biosynthesis.</title>
        <authorList>
            <person name="Qin G."/>
            <person name="Xu C."/>
            <person name="Ming R."/>
            <person name="Tang H."/>
            <person name="Guyot R."/>
            <person name="Kramer E.M."/>
            <person name="Hu Y."/>
            <person name="Yi X."/>
            <person name="Qi Y."/>
            <person name="Xu X."/>
            <person name="Gao Z."/>
            <person name="Pan H."/>
            <person name="Jian J."/>
            <person name="Tian Y."/>
            <person name="Yue Z."/>
            <person name="Xu Y."/>
        </authorList>
    </citation>
    <scope>NUCLEOTIDE SEQUENCE [LARGE SCALE GENOMIC DNA]</scope>
    <source>
        <strain evidence="5">cv. Dabenzi</strain>
    </source>
</reference>
<name>A0A218X1S7_PUNGR</name>
<dbReference type="AlphaFoldDB" id="A0A218X1S7"/>
<protein>
    <recommendedName>
        <fullName evidence="3">LOB domain-containing protein</fullName>
    </recommendedName>
</protein>
<feature type="region of interest" description="Disordered" evidence="2">
    <location>
        <begin position="203"/>
        <end position="223"/>
    </location>
</feature>
<evidence type="ECO:0000313" key="4">
    <source>
        <dbReference type="EMBL" id="OWM78686.1"/>
    </source>
</evidence>
<dbReference type="PANTHER" id="PTHR31301">
    <property type="entry name" value="LOB DOMAIN-CONTAINING PROTEIN 4-RELATED"/>
    <property type="match status" value="1"/>
</dbReference>
<evidence type="ECO:0000256" key="1">
    <source>
        <dbReference type="ARBA" id="ARBA00005474"/>
    </source>
</evidence>
<evidence type="ECO:0000313" key="5">
    <source>
        <dbReference type="Proteomes" id="UP000197138"/>
    </source>
</evidence>
<comment type="caution">
    <text evidence="4">The sequence shown here is derived from an EMBL/GenBank/DDBJ whole genome shotgun (WGS) entry which is preliminary data.</text>
</comment>
<organism evidence="4 5">
    <name type="scientific">Punica granatum</name>
    <name type="common">Pomegranate</name>
    <dbReference type="NCBI Taxonomy" id="22663"/>
    <lineage>
        <taxon>Eukaryota</taxon>
        <taxon>Viridiplantae</taxon>
        <taxon>Streptophyta</taxon>
        <taxon>Embryophyta</taxon>
        <taxon>Tracheophyta</taxon>
        <taxon>Spermatophyta</taxon>
        <taxon>Magnoliopsida</taxon>
        <taxon>eudicotyledons</taxon>
        <taxon>Gunneridae</taxon>
        <taxon>Pentapetalae</taxon>
        <taxon>rosids</taxon>
        <taxon>malvids</taxon>
        <taxon>Myrtales</taxon>
        <taxon>Lythraceae</taxon>
        <taxon>Punica</taxon>
    </lineage>
</organism>
<feature type="compositionally biased region" description="Polar residues" evidence="2">
    <location>
        <begin position="203"/>
        <end position="219"/>
    </location>
</feature>
<accession>A0A218X1S7</accession>
<dbReference type="EMBL" id="MTKT01002492">
    <property type="protein sequence ID" value="OWM78686.1"/>
    <property type="molecule type" value="Genomic_DNA"/>
</dbReference>
<feature type="domain" description="LOB" evidence="3">
    <location>
        <begin position="16"/>
        <end position="117"/>
    </location>
</feature>
<dbReference type="Pfam" id="PF03195">
    <property type="entry name" value="LOB"/>
    <property type="match status" value="1"/>
</dbReference>
<dbReference type="Proteomes" id="UP000197138">
    <property type="component" value="Unassembled WGS sequence"/>
</dbReference>
<gene>
    <name evidence="4" type="ORF">CDL15_Pgr002857</name>
</gene>
<evidence type="ECO:0000259" key="3">
    <source>
        <dbReference type="PROSITE" id="PS50891"/>
    </source>
</evidence>
<dbReference type="InterPro" id="IPR004883">
    <property type="entry name" value="LOB"/>
</dbReference>
<comment type="similarity">
    <text evidence="1">Belongs to the LOB domain-containing protein family.</text>
</comment>
<dbReference type="PROSITE" id="PS50891">
    <property type="entry name" value="LOB"/>
    <property type="match status" value="1"/>
</dbReference>
<evidence type="ECO:0000256" key="2">
    <source>
        <dbReference type="SAM" id="MobiDB-lite"/>
    </source>
</evidence>
<proteinExistence type="inferred from homology"/>
<dbReference type="PANTHER" id="PTHR31301:SF192">
    <property type="entry name" value="LOB DOMAIN-CONTAINING PROTEIN"/>
    <property type="match status" value="1"/>
</dbReference>
<sequence length="262" mass="28604">MHPQQNGGVAAVAGQPACASCKHQRKKCDEKCVLAPHFPAERKAEFDAAQKVFGVSNMSKMMKKVLPEQRTDVAESLIWEATCWTRDPVQGPRGEHKQLQHELDYYKELLAKFQCPQRFKPAPAPATALPSGSAPGGWGYPNTRNHSHSNGYRNEANGIITGNGASSNHANAVNFTGGHQIISNATAPATALTYVHDNGSSIIDPSPYGSANSNGQSRETVSHQEREIASSMRLATQMHPSHHRINGFNHQQGYYDFPGNHQ</sequence>